<feature type="transmembrane region" description="Helical" evidence="1">
    <location>
        <begin position="21"/>
        <end position="40"/>
    </location>
</feature>
<keyword evidence="1" id="KW-0472">Membrane</keyword>
<dbReference type="RefSeq" id="WP_295687458.1">
    <property type="nucleotide sequence ID" value="NZ_BAABGL010000008.1"/>
</dbReference>
<dbReference type="EMBL" id="BAABGL010000008">
    <property type="protein sequence ID" value="GAA4389817.1"/>
    <property type="molecule type" value="Genomic_DNA"/>
</dbReference>
<sequence>MSTASLADRLAARRRARIGTWAIVAGAALAVIGLAAVAWFSPVLALERVEVTGTELTDPDAVAEYVTDAHAGTPLPQIRRGRLEEAIVAEFPKADTVTVSWAGPRALAVEVSDRQPVLSVPAGDAFERYDITGRIIDRVPEAPDGLPVLGLAEGADAPAAVGAAVAFIDAVPAAQREHITSMRAGSDQDLRMLYDHEGTEVTVHFGSPEDTARKFEVALALMRTGATEIDVSVPEVPVTR</sequence>
<evidence type="ECO:0000313" key="2">
    <source>
        <dbReference type="EMBL" id="GAA4389817.1"/>
    </source>
</evidence>
<name>A0ABP8JF68_9MICO</name>
<protein>
    <recommendedName>
        <fullName evidence="4">Cell division protein FtsQ</fullName>
    </recommendedName>
</protein>
<keyword evidence="3" id="KW-1185">Reference proteome</keyword>
<keyword evidence="1" id="KW-1133">Transmembrane helix</keyword>
<evidence type="ECO:0000256" key="1">
    <source>
        <dbReference type="SAM" id="Phobius"/>
    </source>
</evidence>
<evidence type="ECO:0000313" key="3">
    <source>
        <dbReference type="Proteomes" id="UP001500642"/>
    </source>
</evidence>
<dbReference type="Proteomes" id="UP001500642">
    <property type="component" value="Unassembled WGS sequence"/>
</dbReference>
<proteinExistence type="predicted"/>
<organism evidence="2 3">
    <name type="scientific">Brevibacterium pityocampae</name>
    <dbReference type="NCBI Taxonomy" id="506594"/>
    <lineage>
        <taxon>Bacteria</taxon>
        <taxon>Bacillati</taxon>
        <taxon>Actinomycetota</taxon>
        <taxon>Actinomycetes</taxon>
        <taxon>Micrococcales</taxon>
        <taxon>Brevibacteriaceae</taxon>
        <taxon>Brevibacterium</taxon>
    </lineage>
</organism>
<evidence type="ECO:0008006" key="4">
    <source>
        <dbReference type="Google" id="ProtNLM"/>
    </source>
</evidence>
<reference evidence="3" key="1">
    <citation type="journal article" date="2019" name="Int. J. Syst. Evol. Microbiol.">
        <title>The Global Catalogue of Microorganisms (GCM) 10K type strain sequencing project: providing services to taxonomists for standard genome sequencing and annotation.</title>
        <authorList>
            <consortium name="The Broad Institute Genomics Platform"/>
            <consortium name="The Broad Institute Genome Sequencing Center for Infectious Disease"/>
            <person name="Wu L."/>
            <person name="Ma J."/>
        </authorList>
    </citation>
    <scope>NUCLEOTIDE SEQUENCE [LARGE SCALE GENOMIC DNA]</scope>
    <source>
        <strain evidence="3">JCM 17808</strain>
    </source>
</reference>
<accession>A0ABP8JF68</accession>
<comment type="caution">
    <text evidence="2">The sequence shown here is derived from an EMBL/GenBank/DDBJ whole genome shotgun (WGS) entry which is preliminary data.</text>
</comment>
<keyword evidence="1" id="KW-0812">Transmembrane</keyword>
<gene>
    <name evidence="2" type="ORF">GCM10023167_15830</name>
</gene>